<accession>A0A0E9XT22</accession>
<keyword evidence="1" id="KW-1133">Transmembrane helix</keyword>
<keyword evidence="1" id="KW-0472">Membrane</keyword>
<protein>
    <submittedName>
        <fullName evidence="2">Uncharacterized protein</fullName>
    </submittedName>
</protein>
<dbReference type="AlphaFoldDB" id="A0A0E9XT22"/>
<keyword evidence="1" id="KW-0812">Transmembrane</keyword>
<dbReference type="EMBL" id="GBXM01002695">
    <property type="protein sequence ID" value="JAI05883.1"/>
    <property type="molecule type" value="Transcribed_RNA"/>
</dbReference>
<reference evidence="2" key="1">
    <citation type="submission" date="2014-11" db="EMBL/GenBank/DDBJ databases">
        <authorList>
            <person name="Amaro Gonzalez C."/>
        </authorList>
    </citation>
    <scope>NUCLEOTIDE SEQUENCE</scope>
</reference>
<feature type="transmembrane region" description="Helical" evidence="1">
    <location>
        <begin position="12"/>
        <end position="33"/>
    </location>
</feature>
<proteinExistence type="predicted"/>
<name>A0A0E9XT22_ANGAN</name>
<organism evidence="2">
    <name type="scientific">Anguilla anguilla</name>
    <name type="common">European freshwater eel</name>
    <name type="synonym">Muraena anguilla</name>
    <dbReference type="NCBI Taxonomy" id="7936"/>
    <lineage>
        <taxon>Eukaryota</taxon>
        <taxon>Metazoa</taxon>
        <taxon>Chordata</taxon>
        <taxon>Craniata</taxon>
        <taxon>Vertebrata</taxon>
        <taxon>Euteleostomi</taxon>
        <taxon>Actinopterygii</taxon>
        <taxon>Neopterygii</taxon>
        <taxon>Teleostei</taxon>
        <taxon>Anguilliformes</taxon>
        <taxon>Anguillidae</taxon>
        <taxon>Anguilla</taxon>
    </lineage>
</organism>
<reference evidence="2" key="2">
    <citation type="journal article" date="2015" name="Fish Shellfish Immunol.">
        <title>Early steps in the European eel (Anguilla anguilla)-Vibrio vulnificus interaction in the gills: Role of the RtxA13 toxin.</title>
        <authorList>
            <person name="Callol A."/>
            <person name="Pajuelo D."/>
            <person name="Ebbesson L."/>
            <person name="Teles M."/>
            <person name="MacKenzie S."/>
            <person name="Amaro C."/>
        </authorList>
    </citation>
    <scope>NUCLEOTIDE SEQUENCE</scope>
</reference>
<evidence type="ECO:0000313" key="2">
    <source>
        <dbReference type="EMBL" id="JAI05883.1"/>
    </source>
</evidence>
<evidence type="ECO:0000256" key="1">
    <source>
        <dbReference type="SAM" id="Phobius"/>
    </source>
</evidence>
<sequence length="35" mass="3965">MTSPVCSKNRFFMKTFLTVCTPVSLFSCMNFLVAI</sequence>